<dbReference type="GO" id="GO:0005737">
    <property type="term" value="C:cytoplasm"/>
    <property type="evidence" value="ECO:0007669"/>
    <property type="project" value="TreeGrafter"/>
</dbReference>
<organism evidence="3 4">
    <name type="scientific">Exocentrus adspersus</name>
    <dbReference type="NCBI Taxonomy" id="1586481"/>
    <lineage>
        <taxon>Eukaryota</taxon>
        <taxon>Metazoa</taxon>
        <taxon>Ecdysozoa</taxon>
        <taxon>Arthropoda</taxon>
        <taxon>Hexapoda</taxon>
        <taxon>Insecta</taxon>
        <taxon>Pterygota</taxon>
        <taxon>Neoptera</taxon>
        <taxon>Endopterygota</taxon>
        <taxon>Coleoptera</taxon>
        <taxon>Polyphaga</taxon>
        <taxon>Cucujiformia</taxon>
        <taxon>Chrysomeloidea</taxon>
        <taxon>Cerambycidae</taxon>
        <taxon>Lamiinae</taxon>
        <taxon>Acanthocinini</taxon>
        <taxon>Exocentrus</taxon>
    </lineage>
</organism>
<sequence>MAGPDVVALAADLARAVELTMSTGASQSDRLRAYQACESFKETSPLCAEAGLYLAAGTQHSLISRHFGLQLMEHTVKYRWTQISQQEKIFIKENAMKLLAAGGISEESHMKDALSRVIVEMVKREWPQQWPGLLSELSDACTCGETQTELVLLVFLRLVEDVALLQTLESNQRRKDIYHALTANMAVIFEFFLRLIELHVNQFRIYNETDASKANGHGRVVQVVLLTLTGFVEWVSVTHIMAQNGRLLEILCLLLNDSAFQYSAAECLSQIVNRKGKIDERKPLLILFDSEPMQCLLTAAKNPGSIVDEQHNLFKKKLIQVLGGLATQICTLWGKDGISRPNNFSVFLEAILAYSSHKSLCLAHSANPIWNSMFKNEHVSRDSVFLSYIPRWVQATAPKIIKFNYPVGKSPTAEEVSESAAYAKVDFDSEEEFSAFFYRCRSDLLESFRTNPEHLVRILNIGGFQFYQWQRLFIQLGGTGPQGDPKHCLYMAYIGLSPLFDALEG</sequence>
<reference evidence="3 4" key="1">
    <citation type="journal article" date="2023" name="Insect Mol. Biol.">
        <title>Genome sequencing provides insights into the evolution of gene families encoding plant cell wall-degrading enzymes in longhorned beetles.</title>
        <authorList>
            <person name="Shin N.R."/>
            <person name="Okamura Y."/>
            <person name="Kirsch R."/>
            <person name="Pauchet Y."/>
        </authorList>
    </citation>
    <scope>NUCLEOTIDE SEQUENCE [LARGE SCALE GENOMIC DNA]</scope>
    <source>
        <strain evidence="3">EAD_L_NR</strain>
    </source>
</reference>
<evidence type="ECO:0000313" key="3">
    <source>
        <dbReference type="EMBL" id="KAJ8919364.1"/>
    </source>
</evidence>
<protein>
    <recommendedName>
        <fullName evidence="2">Importin N-terminal domain-containing protein</fullName>
    </recommendedName>
</protein>
<comment type="similarity">
    <text evidence="1">Belongs to the exportin family.</text>
</comment>
<dbReference type="GO" id="GO:0006611">
    <property type="term" value="P:protein export from nucleus"/>
    <property type="evidence" value="ECO:0007669"/>
    <property type="project" value="InterPro"/>
</dbReference>
<dbReference type="PANTHER" id="PTHR11223">
    <property type="entry name" value="EXPORTIN 1/5"/>
    <property type="match status" value="1"/>
</dbReference>
<dbReference type="InterPro" id="IPR045478">
    <property type="entry name" value="Exportin-5_C"/>
</dbReference>
<dbReference type="GO" id="GO:0003723">
    <property type="term" value="F:RNA binding"/>
    <property type="evidence" value="ECO:0007669"/>
    <property type="project" value="TreeGrafter"/>
</dbReference>
<dbReference type="GO" id="GO:0005634">
    <property type="term" value="C:nucleus"/>
    <property type="evidence" value="ECO:0007669"/>
    <property type="project" value="TreeGrafter"/>
</dbReference>
<dbReference type="EMBL" id="JANEYG010000018">
    <property type="protein sequence ID" value="KAJ8919364.1"/>
    <property type="molecule type" value="Genomic_DNA"/>
</dbReference>
<dbReference type="InterPro" id="IPR016024">
    <property type="entry name" value="ARM-type_fold"/>
</dbReference>
<dbReference type="Gene3D" id="1.25.10.10">
    <property type="entry name" value="Leucine-rich Repeat Variant"/>
    <property type="match status" value="1"/>
</dbReference>
<dbReference type="SMART" id="SM00913">
    <property type="entry name" value="IBN_N"/>
    <property type="match status" value="1"/>
</dbReference>
<keyword evidence="4" id="KW-1185">Reference proteome</keyword>
<dbReference type="GO" id="GO:0006405">
    <property type="term" value="P:RNA export from nucleus"/>
    <property type="evidence" value="ECO:0007669"/>
    <property type="project" value="TreeGrafter"/>
</dbReference>
<name>A0AAV8VZ82_9CUCU</name>
<evidence type="ECO:0000313" key="4">
    <source>
        <dbReference type="Proteomes" id="UP001159042"/>
    </source>
</evidence>
<dbReference type="GO" id="GO:0031267">
    <property type="term" value="F:small GTPase binding"/>
    <property type="evidence" value="ECO:0007669"/>
    <property type="project" value="InterPro"/>
</dbReference>
<dbReference type="PROSITE" id="PS50166">
    <property type="entry name" value="IMPORTIN_B_NT"/>
    <property type="match status" value="1"/>
</dbReference>
<dbReference type="Pfam" id="PF19273">
    <property type="entry name" value="Exportin-5"/>
    <property type="match status" value="1"/>
</dbReference>
<feature type="domain" description="Importin N-terminal" evidence="2">
    <location>
        <begin position="33"/>
        <end position="101"/>
    </location>
</feature>
<evidence type="ECO:0000256" key="1">
    <source>
        <dbReference type="ARBA" id="ARBA00009466"/>
    </source>
</evidence>
<dbReference type="GO" id="GO:0005049">
    <property type="term" value="F:nuclear export signal receptor activity"/>
    <property type="evidence" value="ECO:0007669"/>
    <property type="project" value="InterPro"/>
</dbReference>
<dbReference type="Pfam" id="PF03810">
    <property type="entry name" value="IBN_N"/>
    <property type="match status" value="1"/>
</dbReference>
<dbReference type="Proteomes" id="UP001159042">
    <property type="component" value="Unassembled WGS sequence"/>
</dbReference>
<dbReference type="InterPro" id="IPR011989">
    <property type="entry name" value="ARM-like"/>
</dbReference>
<gene>
    <name evidence="3" type="ORF">NQ315_016456</name>
</gene>
<dbReference type="SUPFAM" id="SSF48371">
    <property type="entry name" value="ARM repeat"/>
    <property type="match status" value="1"/>
</dbReference>
<comment type="caution">
    <text evidence="3">The sequence shown here is derived from an EMBL/GenBank/DDBJ whole genome shotgun (WGS) entry which is preliminary data.</text>
</comment>
<dbReference type="InterPro" id="IPR013598">
    <property type="entry name" value="Exportin-1/Importin-b-like"/>
</dbReference>
<dbReference type="AlphaFoldDB" id="A0AAV8VZ82"/>
<evidence type="ECO:0000259" key="2">
    <source>
        <dbReference type="PROSITE" id="PS50166"/>
    </source>
</evidence>
<dbReference type="InterPro" id="IPR045065">
    <property type="entry name" value="XPO1/5"/>
</dbReference>
<dbReference type="PANTHER" id="PTHR11223:SF3">
    <property type="entry name" value="EXPORTIN-5"/>
    <property type="match status" value="1"/>
</dbReference>
<accession>A0AAV8VZ82</accession>
<dbReference type="GO" id="GO:0042565">
    <property type="term" value="C:RNA nuclear export complex"/>
    <property type="evidence" value="ECO:0007669"/>
    <property type="project" value="TreeGrafter"/>
</dbReference>
<dbReference type="Pfam" id="PF08389">
    <property type="entry name" value="Xpo1"/>
    <property type="match status" value="1"/>
</dbReference>
<dbReference type="InterPro" id="IPR001494">
    <property type="entry name" value="Importin-beta_N"/>
</dbReference>
<proteinExistence type="inferred from homology"/>